<proteinExistence type="predicted"/>
<accession>A0A1A8S5V0</accession>
<gene>
    <name evidence="1" type="primary">RASSF4</name>
</gene>
<feature type="non-terminal residue" evidence="1">
    <location>
        <position position="1"/>
    </location>
</feature>
<reference evidence="1" key="1">
    <citation type="submission" date="2016-05" db="EMBL/GenBank/DDBJ databases">
        <authorList>
            <person name="Lavstsen T."/>
            <person name="Jespersen J.S."/>
        </authorList>
    </citation>
    <scope>NUCLEOTIDE SEQUENCE</scope>
    <source>
        <tissue evidence="1">Brain</tissue>
    </source>
</reference>
<sequence>GIVKHTCQLVRILRSQYAIWHLFTLVRLTPLNHAKSCGYVS</sequence>
<reference evidence="1" key="2">
    <citation type="submission" date="2016-06" db="EMBL/GenBank/DDBJ databases">
        <title>The genome of a short-lived fish provides insights into sex chromosome evolution and the genetic control of aging.</title>
        <authorList>
            <person name="Reichwald K."/>
            <person name="Felder M."/>
            <person name="Petzold A."/>
            <person name="Koch P."/>
            <person name="Groth M."/>
            <person name="Platzer M."/>
        </authorList>
    </citation>
    <scope>NUCLEOTIDE SEQUENCE</scope>
    <source>
        <tissue evidence="1">Brain</tissue>
    </source>
</reference>
<dbReference type="AlphaFoldDB" id="A0A1A8S5V0"/>
<organism evidence="1">
    <name type="scientific">Nothobranchius rachovii</name>
    <name type="common">bluefin notho</name>
    <dbReference type="NCBI Taxonomy" id="451742"/>
    <lineage>
        <taxon>Eukaryota</taxon>
        <taxon>Metazoa</taxon>
        <taxon>Chordata</taxon>
        <taxon>Craniata</taxon>
        <taxon>Vertebrata</taxon>
        <taxon>Euteleostomi</taxon>
        <taxon>Actinopterygii</taxon>
        <taxon>Neopterygii</taxon>
        <taxon>Teleostei</taxon>
        <taxon>Neoteleostei</taxon>
        <taxon>Acanthomorphata</taxon>
        <taxon>Ovalentaria</taxon>
        <taxon>Atherinomorphae</taxon>
        <taxon>Cyprinodontiformes</taxon>
        <taxon>Nothobranchiidae</taxon>
        <taxon>Nothobranchius</taxon>
    </lineage>
</organism>
<protein>
    <submittedName>
        <fullName evidence="1">Ras association (RalGDS/AF-6) domain family member 4</fullName>
    </submittedName>
</protein>
<evidence type="ECO:0000313" key="1">
    <source>
        <dbReference type="EMBL" id="SBS12958.1"/>
    </source>
</evidence>
<dbReference type="EMBL" id="HAEI01011283">
    <property type="protein sequence ID" value="SBS12958.1"/>
    <property type="molecule type" value="Transcribed_RNA"/>
</dbReference>
<name>A0A1A8S5V0_9TELE</name>